<dbReference type="Pfam" id="PF07738">
    <property type="entry name" value="Sad1_UNC"/>
    <property type="match status" value="1"/>
</dbReference>
<evidence type="ECO:0000256" key="5">
    <source>
        <dbReference type="SAM" id="Coils"/>
    </source>
</evidence>
<feature type="compositionally biased region" description="Low complexity" evidence="6">
    <location>
        <begin position="121"/>
        <end position="139"/>
    </location>
</feature>
<feature type="compositionally biased region" description="Acidic residues" evidence="6">
    <location>
        <begin position="1314"/>
        <end position="1329"/>
    </location>
</feature>
<evidence type="ECO:0000313" key="8">
    <source>
        <dbReference type="EMBL" id="GJJ73417.1"/>
    </source>
</evidence>
<accession>A0A9P3LWT4</accession>
<feature type="compositionally biased region" description="Basic and acidic residues" evidence="6">
    <location>
        <begin position="880"/>
        <end position="895"/>
    </location>
</feature>
<feature type="region of interest" description="Disordered" evidence="6">
    <location>
        <begin position="485"/>
        <end position="514"/>
    </location>
</feature>
<dbReference type="EMBL" id="BQFW01000008">
    <property type="protein sequence ID" value="GJJ73417.1"/>
    <property type="molecule type" value="Genomic_DNA"/>
</dbReference>
<dbReference type="OrthoDB" id="266334at2759"/>
<protein>
    <recommendedName>
        <fullName evidence="7">SUN domain-containing protein</fullName>
    </recommendedName>
</protein>
<dbReference type="GO" id="GO:0005737">
    <property type="term" value="C:cytoplasm"/>
    <property type="evidence" value="ECO:0007669"/>
    <property type="project" value="TreeGrafter"/>
</dbReference>
<feature type="compositionally biased region" description="Low complexity" evidence="6">
    <location>
        <begin position="606"/>
        <end position="637"/>
    </location>
</feature>
<keyword evidence="2" id="KW-0812">Transmembrane</keyword>
<feature type="compositionally biased region" description="Polar residues" evidence="6">
    <location>
        <begin position="980"/>
        <end position="991"/>
    </location>
</feature>
<feature type="region of interest" description="Disordered" evidence="6">
    <location>
        <begin position="1055"/>
        <end position="1099"/>
    </location>
</feature>
<feature type="compositionally biased region" description="Low complexity" evidence="6">
    <location>
        <begin position="949"/>
        <end position="971"/>
    </location>
</feature>
<feature type="region of interest" description="Disordered" evidence="6">
    <location>
        <begin position="838"/>
        <end position="992"/>
    </location>
</feature>
<feature type="compositionally biased region" description="Low complexity" evidence="6">
    <location>
        <begin position="896"/>
        <end position="906"/>
    </location>
</feature>
<feature type="compositionally biased region" description="Polar residues" evidence="6">
    <location>
        <begin position="1285"/>
        <end position="1299"/>
    </location>
</feature>
<feature type="compositionally biased region" description="Basic and acidic residues" evidence="6">
    <location>
        <begin position="142"/>
        <end position="168"/>
    </location>
</feature>
<dbReference type="GO" id="GO:0012505">
    <property type="term" value="C:endomembrane system"/>
    <property type="evidence" value="ECO:0007669"/>
    <property type="project" value="UniProtKB-SubCell"/>
</dbReference>
<dbReference type="InterPro" id="IPR012919">
    <property type="entry name" value="SUN_dom"/>
</dbReference>
<evidence type="ECO:0000256" key="4">
    <source>
        <dbReference type="ARBA" id="ARBA00023136"/>
    </source>
</evidence>
<feature type="compositionally biased region" description="Basic and acidic residues" evidence="6">
    <location>
        <begin position="1084"/>
        <end position="1094"/>
    </location>
</feature>
<organism evidence="8 9">
    <name type="scientific">Entomortierella parvispora</name>
    <dbReference type="NCBI Taxonomy" id="205924"/>
    <lineage>
        <taxon>Eukaryota</taxon>
        <taxon>Fungi</taxon>
        <taxon>Fungi incertae sedis</taxon>
        <taxon>Mucoromycota</taxon>
        <taxon>Mortierellomycotina</taxon>
        <taxon>Mortierellomycetes</taxon>
        <taxon>Mortierellales</taxon>
        <taxon>Mortierellaceae</taxon>
        <taxon>Entomortierella</taxon>
    </lineage>
</organism>
<keyword evidence="4" id="KW-0472">Membrane</keyword>
<feature type="compositionally biased region" description="Basic and acidic residues" evidence="6">
    <location>
        <begin position="1404"/>
        <end position="1420"/>
    </location>
</feature>
<comment type="subcellular location">
    <subcellularLocation>
        <location evidence="1">Endomembrane system</location>
    </subcellularLocation>
</comment>
<feature type="compositionally biased region" description="Basic residues" evidence="6">
    <location>
        <begin position="1228"/>
        <end position="1238"/>
    </location>
</feature>
<feature type="region of interest" description="Disordered" evidence="6">
    <location>
        <begin position="1260"/>
        <end position="1429"/>
    </location>
</feature>
<keyword evidence="9" id="KW-1185">Reference proteome</keyword>
<dbReference type="PANTHER" id="PTHR12953:SF0">
    <property type="entry name" value="SUN DOMAIN-CONTAINING OSSIFICATION FACTOR"/>
    <property type="match status" value="1"/>
</dbReference>
<dbReference type="PROSITE" id="PS51469">
    <property type="entry name" value="SUN"/>
    <property type="match status" value="1"/>
</dbReference>
<dbReference type="InterPro" id="IPR045120">
    <property type="entry name" value="Suco/Slp1-like"/>
</dbReference>
<evidence type="ECO:0000256" key="3">
    <source>
        <dbReference type="ARBA" id="ARBA00022989"/>
    </source>
</evidence>
<evidence type="ECO:0000313" key="9">
    <source>
        <dbReference type="Proteomes" id="UP000827284"/>
    </source>
</evidence>
<feature type="region of interest" description="Disordered" evidence="6">
    <location>
        <begin position="113"/>
        <end position="179"/>
    </location>
</feature>
<dbReference type="GO" id="GO:0034975">
    <property type="term" value="P:protein folding in endoplasmic reticulum"/>
    <property type="evidence" value="ECO:0007669"/>
    <property type="project" value="TreeGrafter"/>
</dbReference>
<name>A0A9P3LWT4_9FUNG</name>
<gene>
    <name evidence="8" type="ORF">EMPS_05775</name>
</gene>
<feature type="compositionally biased region" description="Polar residues" evidence="6">
    <location>
        <begin position="868"/>
        <end position="879"/>
    </location>
</feature>
<feature type="compositionally biased region" description="Basic and acidic residues" evidence="6">
    <location>
        <begin position="1153"/>
        <end position="1173"/>
    </location>
</feature>
<reference evidence="8" key="2">
    <citation type="journal article" date="2022" name="Microbiol. Resour. Announc.">
        <title>Whole-Genome Sequence of Entomortierella parvispora E1425, a Mucoromycotan Fungus Associated with Burkholderiaceae-Related Endosymbiotic Bacteria.</title>
        <authorList>
            <person name="Herlambang A."/>
            <person name="Guo Y."/>
            <person name="Takashima Y."/>
            <person name="Narisawa K."/>
            <person name="Ohta H."/>
            <person name="Nishizawa T."/>
        </authorList>
    </citation>
    <scope>NUCLEOTIDE SEQUENCE</scope>
    <source>
        <strain evidence="8">E1425</strain>
    </source>
</reference>
<feature type="coiled-coil region" evidence="5">
    <location>
        <begin position="384"/>
        <end position="412"/>
    </location>
</feature>
<evidence type="ECO:0000256" key="1">
    <source>
        <dbReference type="ARBA" id="ARBA00004308"/>
    </source>
</evidence>
<feature type="region of interest" description="Disordered" evidence="6">
    <location>
        <begin position="413"/>
        <end position="432"/>
    </location>
</feature>
<feature type="compositionally biased region" description="Basic and acidic residues" evidence="6">
    <location>
        <begin position="1191"/>
        <end position="1203"/>
    </location>
</feature>
<feature type="domain" description="SUN" evidence="7">
    <location>
        <begin position="219"/>
        <end position="387"/>
    </location>
</feature>
<proteinExistence type="predicted"/>
<dbReference type="PANTHER" id="PTHR12953">
    <property type="entry name" value="MEMBRANE PROTEIN CH1 RELATED"/>
    <property type="match status" value="1"/>
</dbReference>
<feature type="region of interest" description="Disordered" evidence="6">
    <location>
        <begin position="557"/>
        <end position="639"/>
    </location>
</feature>
<evidence type="ECO:0000259" key="7">
    <source>
        <dbReference type="PROSITE" id="PS51469"/>
    </source>
</evidence>
<evidence type="ECO:0000256" key="6">
    <source>
        <dbReference type="SAM" id="MobiDB-lite"/>
    </source>
</evidence>
<sequence length="1429" mass="156425">MPTHSKTKVKVAGQDNAINFIASVMTADEYDDTATGNINKPASSPSLVGSTVVVSMAPSETVNMVAPEQTHTTVTVVAESSMEVHPNTAHSYPDDSSTGPTFVAVAGASPTVHTTNGGAGAARSASSDPSPAASTASTTIVHTERHIPSYEQWRKQVLDKKDSDTNERKQRRRKPYQESAVDVAIGGEDELGFVFPNLDNGGNGKGGEDRFQHLAGKLGNGPDVKKTASPDTQWIKSEYAKDSKDRFNHASATCAASVVRASKDATHITAILNEGKDNYMLNKCSTKDKFFVVELCEEILVDTFILGNYEFFSSTFKDFVVSVNRYPPREDGWSILGHFQARNTRDAQVFKPAVPQLATYIRFDFVNHYGREYYCPVTLLRVYGATALEQLKQEEEEEKRLAERAAREKAVQAANDAEDDEEDAAAAATATELADEIAKREKATKESVPAVSDVIDIVHEDSQDSVAKIPEHQHDGDILQPVTQGEQESTFHTGEEEVTVSPPDQQPEAHEHTETATFLLPEWPHEEVEEDHFKDLPWVDSPQEQPAQETITQLSETIPTNALPIPASTSPASLQDDNDWKSGDLGMITFSQKNRPTAAPKPPPSKASSAGLGTTSGASSAGDGHSAHPVPSPAHSSQESVYKNIVNRLKVLELNSSLSYQYLEEQSNVFNEVIESSEQKINQLVYHLNEANRRLEVLGRKYDQLAYSYRGHVEIDGERKRQDFINLSSQVHLLGSQILFQRHLIVVGAITIFSILAYLAITGSSSMHYAIQHSPLGAKLRAIAGQRARQDSIRPSVRIGSVEALSMFDERSLQQQQQQQQQHSDNSVHSIRLVEDSKMSPPLSPMSPLTPDTNQSHSRMLDSHDQSVDASPQPNSNTSMHREDSMERSPGDVERNNSPSNLSPLLDRLDSSDSQLFYNPPQDRFHITRTPYPTPKHSFGPGGRLFLDPSNSSSNIQNHQQQQPHYNQHYPSDYRPDSPVFQSSSSMQDDGQLSDADVAYISRDMNMGRRFSGSMPTTPAMKRLSVGYYGHYHSPQGRPSSSLRMDTTASLAAIGRSESDSPEDAQQQPQPPQQEQGLESSGHVLHESPKDLDNGTHSISSVLDNSLLRTPEMRYNGSGDDVGFVSDSVLDSASESMGSREILKQSHSSIGEWDQKHGLGESALKADDRDGSREAATGLSTPPPVPSSDQNDPREATTEEILDHQMPQQQQQQGPRLTKEPSSSSSKSMRRRSSHSIHRSQESATAGLYKNHSASAALGLGIGLGSNADASAVQDSSIPHVEENGLTSGTASQNSSSGPNLHRKPTSGSLHFEYEEDEVDDGACADDDSAVVPGSSKSERRKRSLGRKSIQLPDTFSSEDQAVPAPVPIGRRRSSYGRRGSVGELLADESTASSRRKEEEDEKDVEKEEELGRDGDDERSPQVSRRTLH</sequence>
<comment type="caution">
    <text evidence="8">The sequence shown here is derived from an EMBL/GenBank/DDBJ whole genome shotgun (WGS) entry which is preliminary data.</text>
</comment>
<reference evidence="8" key="1">
    <citation type="submission" date="2021-11" db="EMBL/GenBank/DDBJ databases">
        <authorList>
            <person name="Herlambang A."/>
            <person name="Guo Y."/>
            <person name="Takashima Y."/>
            <person name="Nishizawa T."/>
        </authorList>
    </citation>
    <scope>NUCLEOTIDE SEQUENCE</scope>
    <source>
        <strain evidence="8">E1425</strain>
    </source>
</reference>
<keyword evidence="5" id="KW-0175">Coiled coil</keyword>
<evidence type="ECO:0000256" key="2">
    <source>
        <dbReference type="ARBA" id="ARBA00022692"/>
    </source>
</evidence>
<dbReference type="GO" id="GO:0016020">
    <property type="term" value="C:membrane"/>
    <property type="evidence" value="ECO:0007669"/>
    <property type="project" value="InterPro"/>
</dbReference>
<feature type="region of interest" description="Disordered" evidence="6">
    <location>
        <begin position="1136"/>
        <end position="1248"/>
    </location>
</feature>
<keyword evidence="3" id="KW-1133">Transmembrane helix</keyword>
<dbReference type="Proteomes" id="UP000827284">
    <property type="component" value="Unassembled WGS sequence"/>
</dbReference>